<gene>
    <name evidence="3" type="ORF">BTO22_11385</name>
</gene>
<evidence type="ECO:0000313" key="3">
    <source>
        <dbReference type="EMBL" id="PQJ84153.1"/>
    </source>
</evidence>
<dbReference type="GO" id="GO:0016491">
    <property type="term" value="F:oxidoreductase activity"/>
    <property type="evidence" value="ECO:0007669"/>
    <property type="project" value="InterPro"/>
</dbReference>
<protein>
    <submittedName>
        <fullName evidence="3">Monoamine oxidase</fullName>
    </submittedName>
</protein>
<name>A0A2S7X1U3_9GAMM</name>
<feature type="domain" description="Amine oxidase" evidence="2">
    <location>
        <begin position="87"/>
        <end position="358"/>
    </location>
</feature>
<dbReference type="Pfam" id="PF13450">
    <property type="entry name" value="NAD_binding_8"/>
    <property type="match status" value="1"/>
</dbReference>
<dbReference type="Proteomes" id="UP000239263">
    <property type="component" value="Unassembled WGS sequence"/>
</dbReference>
<dbReference type="SUPFAM" id="SSF51905">
    <property type="entry name" value="FAD/NAD(P)-binding domain"/>
    <property type="match status" value="1"/>
</dbReference>
<accession>A0A2S7X1U3</accession>
<proteinExistence type="inferred from homology"/>
<reference evidence="3 4" key="1">
    <citation type="submission" date="2016-12" db="EMBL/GenBank/DDBJ databases">
        <title>Diversity of luminous bacteria.</title>
        <authorList>
            <person name="Yoshizawa S."/>
            <person name="Kogure K."/>
        </authorList>
    </citation>
    <scope>NUCLEOTIDE SEQUENCE [LARGE SCALE GENOMIC DNA]</scope>
    <source>
        <strain evidence="3 4">ATCC 33715</strain>
    </source>
</reference>
<dbReference type="RefSeq" id="WP_105055644.1">
    <property type="nucleotide sequence ID" value="NZ_CAWNRT010000002.1"/>
</dbReference>
<dbReference type="OrthoDB" id="337830at2"/>
<dbReference type="InterPro" id="IPR036188">
    <property type="entry name" value="FAD/NAD-bd_sf"/>
</dbReference>
<dbReference type="InterPro" id="IPR002937">
    <property type="entry name" value="Amino_oxidase"/>
</dbReference>
<sequence length="368" mass="40568">MKTDYLIVGAGLSGLYIAHQLEKMGKNFRIIEARDRIGGRILSHPIIDPAADLSSLDCVDMGPSWFWPQMHPRITQLIDNLMLPIFPQYSQGAYLLENQQNSASIRYESGFEQSPISMRIAGGMQNLVDSLLTSLPTNKVQLKSTVTQIEHKENGYSYVSVTQNNRQNIIETTHVIFALPLRLLADSIAFTPNLPTKVKHHFKSTSTWMAAHAKFFAVYNTPFWQKEGLSGSASSHIGPLVEIHDASTFDGIGALFGFVGVDAATRIKAGDALIKQAAIEQLTRIFGEQANHPIDVKLIDWSQEPYTATIEDHQAPTTHPRYGLPSAAKQLGQLHWYFAGTEAAQENGGYLEGALESADAVISALNLH</sequence>
<dbReference type="AlphaFoldDB" id="A0A2S7X1U3"/>
<dbReference type="SUPFAM" id="SSF54373">
    <property type="entry name" value="FAD-linked reductases, C-terminal domain"/>
    <property type="match status" value="1"/>
</dbReference>
<organism evidence="3 4">
    <name type="scientific">Aliivibrio sifiae</name>
    <dbReference type="NCBI Taxonomy" id="566293"/>
    <lineage>
        <taxon>Bacteria</taxon>
        <taxon>Pseudomonadati</taxon>
        <taxon>Pseudomonadota</taxon>
        <taxon>Gammaproteobacteria</taxon>
        <taxon>Vibrionales</taxon>
        <taxon>Vibrionaceae</taxon>
        <taxon>Aliivibrio</taxon>
    </lineage>
</organism>
<dbReference type="Gene3D" id="3.50.50.60">
    <property type="entry name" value="FAD/NAD(P)-binding domain"/>
    <property type="match status" value="2"/>
</dbReference>
<evidence type="ECO:0000256" key="1">
    <source>
        <dbReference type="ARBA" id="ARBA00005995"/>
    </source>
</evidence>
<dbReference type="EMBL" id="MSCO01000002">
    <property type="protein sequence ID" value="PQJ84153.1"/>
    <property type="molecule type" value="Genomic_DNA"/>
</dbReference>
<comment type="caution">
    <text evidence="3">The sequence shown here is derived from an EMBL/GenBank/DDBJ whole genome shotgun (WGS) entry which is preliminary data.</text>
</comment>
<dbReference type="Pfam" id="PF01593">
    <property type="entry name" value="Amino_oxidase"/>
    <property type="match status" value="1"/>
</dbReference>
<evidence type="ECO:0000313" key="4">
    <source>
        <dbReference type="Proteomes" id="UP000239263"/>
    </source>
</evidence>
<dbReference type="InterPro" id="IPR050703">
    <property type="entry name" value="Flavin_MAO"/>
</dbReference>
<dbReference type="PANTHER" id="PTHR43563">
    <property type="entry name" value="AMINE OXIDASE"/>
    <property type="match status" value="1"/>
</dbReference>
<evidence type="ECO:0000259" key="2">
    <source>
        <dbReference type="Pfam" id="PF01593"/>
    </source>
</evidence>
<dbReference type="PANTHER" id="PTHR43563:SF1">
    <property type="entry name" value="AMINE OXIDASE [FLAVIN-CONTAINING] B"/>
    <property type="match status" value="1"/>
</dbReference>
<comment type="similarity">
    <text evidence="1">Belongs to the flavin monoamine oxidase family.</text>
</comment>